<dbReference type="RefSeq" id="WP_284311143.1">
    <property type="nucleotide sequence ID" value="NZ_BSPC01000011.1"/>
</dbReference>
<evidence type="ECO:0000313" key="2">
    <source>
        <dbReference type="EMBL" id="GLS18326.1"/>
    </source>
</evidence>
<dbReference type="PANTHER" id="PTHR47495:SF2">
    <property type="entry name" value="ALDEHYDE DEHYDROGENASE"/>
    <property type="match status" value="1"/>
</dbReference>
<dbReference type="Gene3D" id="3.90.1170.50">
    <property type="entry name" value="Aldehyde oxidase/xanthine dehydrogenase, a/b hammerhead"/>
    <property type="match status" value="1"/>
</dbReference>
<dbReference type="InterPro" id="IPR012368">
    <property type="entry name" value="OxRdtase_Mopterin-bd_su_IorB"/>
</dbReference>
<feature type="domain" description="Aldehyde oxidase/xanthine dehydrogenase a/b hammerhead" evidence="1">
    <location>
        <begin position="220"/>
        <end position="298"/>
    </location>
</feature>
<dbReference type="Pfam" id="PF02738">
    <property type="entry name" value="MoCoBD_1"/>
    <property type="match status" value="1"/>
</dbReference>
<dbReference type="InterPro" id="IPR008274">
    <property type="entry name" value="AldOxase/xan_DH_MoCoBD1"/>
</dbReference>
<organism evidence="2 3">
    <name type="scientific">Labrys miyagiensis</name>
    <dbReference type="NCBI Taxonomy" id="346912"/>
    <lineage>
        <taxon>Bacteria</taxon>
        <taxon>Pseudomonadati</taxon>
        <taxon>Pseudomonadota</taxon>
        <taxon>Alphaproteobacteria</taxon>
        <taxon>Hyphomicrobiales</taxon>
        <taxon>Xanthobacteraceae</taxon>
        <taxon>Labrys</taxon>
    </lineage>
</organism>
<dbReference type="PANTHER" id="PTHR47495">
    <property type="entry name" value="ALDEHYDE DEHYDROGENASE"/>
    <property type="match status" value="1"/>
</dbReference>
<dbReference type="InterPro" id="IPR046867">
    <property type="entry name" value="AldOxase/xan_DH_MoCoBD2"/>
</dbReference>
<gene>
    <name evidence="2" type="ORF">GCM10007874_13430</name>
</gene>
<dbReference type="SUPFAM" id="SSF56003">
    <property type="entry name" value="Molybdenum cofactor-binding domain"/>
    <property type="match status" value="2"/>
</dbReference>
<accession>A0ABQ6CD92</accession>
<comment type="caution">
    <text evidence="2">The sequence shown here is derived from an EMBL/GenBank/DDBJ whole genome shotgun (WGS) entry which is preliminary data.</text>
</comment>
<dbReference type="SMART" id="SM01008">
    <property type="entry name" value="Ald_Xan_dh_C"/>
    <property type="match status" value="1"/>
</dbReference>
<dbReference type="Gene3D" id="3.30.365.10">
    <property type="entry name" value="Aldehyde oxidase/xanthine dehydrogenase, molybdopterin binding domain"/>
    <property type="match status" value="4"/>
</dbReference>
<dbReference type="EMBL" id="BSPC01000011">
    <property type="protein sequence ID" value="GLS18326.1"/>
    <property type="molecule type" value="Genomic_DNA"/>
</dbReference>
<dbReference type="Proteomes" id="UP001156882">
    <property type="component" value="Unassembled WGS sequence"/>
</dbReference>
<dbReference type="PROSITE" id="PS51318">
    <property type="entry name" value="TAT"/>
    <property type="match status" value="1"/>
</dbReference>
<evidence type="ECO:0000259" key="1">
    <source>
        <dbReference type="SMART" id="SM01008"/>
    </source>
</evidence>
<dbReference type="InterPro" id="IPR037165">
    <property type="entry name" value="AldOxase/xan_DH_Mopterin-bd_sf"/>
</dbReference>
<dbReference type="InterPro" id="IPR006311">
    <property type="entry name" value="TAT_signal"/>
</dbReference>
<dbReference type="PIRSF" id="PIRSF036389">
    <property type="entry name" value="IOR_B"/>
    <property type="match status" value="1"/>
</dbReference>
<sequence length="728" mass="77500">MNAIDKNLAILNRRRFLSISLTAAGGLMIGGIIPQATQALVIDRQPWDENKAGEEINAWIMVEPDDTVIIRVAQSEMGEGIFTSLPMIVAEELGCDWAEVKAEYASASRNLRENNVYKRMGTGGSGAVRRSREFLQAAGANARVRLVQAAAARWNVSPESCSVDNGKVMHQASGRNLRYGELAAEAAKVTLAGDPAIKTPDQFTLIGKPVARLDTPPKLVGAAKFGIDIRLPDMVYAAAATCPVFGGTVKSYDESAIKGRRGVIAVVPIEGGVAVVADRFWRAKEALANLPIVWDEGPAASTTSKQFDADYIAALDGPAVTAKKEGDVDAGLSAGKRVDALYQAPHLAHAPMEPLNCTAHVTEGKVEIWMGTQNPDMALQLAAKAAGVPPSEVEIHNCFLGGGFGRRAVNDELVQAVTISKVVGKPVKLVWTREDDMRHDRYRPQAAIRFQAALGTDGLPTAMHMRTAVGSIQRSLGLGKVENGVEPSAVEGLANMPYRSPATQVDCILKNTHVPVMFWRSVGSSQNAFALEGFIDELAQAAGMDGYRYRRKLLEGKPDFLAVLDTLAKKSDWDKPLPKGAGRGIAIHESFGTIVGEVVELTVSPKGEVKVDRVVAAVDCGHVVNPLTAVMQIESAVVYGLSAALFGEITIDKGAVVQGNFDDYEVARLADTPKIETHLVLSGGTKWGGIGEPGTPPIAPAVCNAIFNATGKRIRALPIKNVDLSSGA</sequence>
<reference evidence="3" key="1">
    <citation type="journal article" date="2019" name="Int. J. Syst. Evol. Microbiol.">
        <title>The Global Catalogue of Microorganisms (GCM) 10K type strain sequencing project: providing services to taxonomists for standard genome sequencing and annotation.</title>
        <authorList>
            <consortium name="The Broad Institute Genomics Platform"/>
            <consortium name="The Broad Institute Genome Sequencing Center for Infectious Disease"/>
            <person name="Wu L."/>
            <person name="Ma J."/>
        </authorList>
    </citation>
    <scope>NUCLEOTIDE SEQUENCE [LARGE SCALE GENOMIC DNA]</scope>
    <source>
        <strain evidence="3">NBRC 101365</strain>
    </source>
</reference>
<dbReference type="InterPro" id="IPR000674">
    <property type="entry name" value="Ald_Oxase/Xan_DH_a/b"/>
</dbReference>
<dbReference type="Pfam" id="PF20256">
    <property type="entry name" value="MoCoBD_2"/>
    <property type="match status" value="2"/>
</dbReference>
<name>A0ABQ6CD92_9HYPH</name>
<keyword evidence="3" id="KW-1185">Reference proteome</keyword>
<dbReference type="InterPro" id="IPR052516">
    <property type="entry name" value="N-heterocyclic_Hydroxylase"/>
</dbReference>
<evidence type="ECO:0000313" key="3">
    <source>
        <dbReference type="Proteomes" id="UP001156882"/>
    </source>
</evidence>
<proteinExistence type="predicted"/>
<protein>
    <submittedName>
        <fullName evidence="2">Aldehyde oxidase</fullName>
    </submittedName>
</protein>